<dbReference type="GO" id="GO:0051087">
    <property type="term" value="F:protein-folding chaperone binding"/>
    <property type="evidence" value="ECO:0007669"/>
    <property type="project" value="InterPro"/>
</dbReference>
<dbReference type="PANTHER" id="PTHR14021">
    <property type="entry name" value="IRON-SULFUR CLUSTER CO-CHAPERONE PROTEIN HSCB"/>
    <property type="match status" value="1"/>
</dbReference>
<dbReference type="SUPFAM" id="SSF46565">
    <property type="entry name" value="Chaperone J-domain"/>
    <property type="match status" value="1"/>
</dbReference>
<evidence type="ECO:0000313" key="5">
    <source>
        <dbReference type="EMBL" id="VVT53985.1"/>
    </source>
</evidence>
<evidence type="ECO:0000313" key="6">
    <source>
        <dbReference type="Proteomes" id="UP000398389"/>
    </source>
</evidence>
<feature type="region of interest" description="Disordered" evidence="3">
    <location>
        <begin position="141"/>
        <end position="160"/>
    </location>
</feature>
<dbReference type="GO" id="GO:0001671">
    <property type="term" value="F:ATPase activator activity"/>
    <property type="evidence" value="ECO:0007669"/>
    <property type="project" value="InterPro"/>
</dbReference>
<dbReference type="InterPro" id="IPR036869">
    <property type="entry name" value="J_dom_sf"/>
</dbReference>
<dbReference type="GO" id="GO:0005739">
    <property type="term" value="C:mitochondrion"/>
    <property type="evidence" value="ECO:0007669"/>
    <property type="project" value="TreeGrafter"/>
</dbReference>
<name>A0A5E8BYW2_9ASCO</name>
<dbReference type="GeneID" id="43582664"/>
<dbReference type="Proteomes" id="UP000398389">
    <property type="component" value="Unassembled WGS sequence"/>
</dbReference>
<dbReference type="GO" id="GO:0044571">
    <property type="term" value="P:[2Fe-2S] cluster assembly"/>
    <property type="evidence" value="ECO:0007669"/>
    <property type="project" value="InterPro"/>
</dbReference>
<dbReference type="InterPro" id="IPR009073">
    <property type="entry name" value="HscB_oligo_C"/>
</dbReference>
<dbReference type="Pfam" id="PF07743">
    <property type="entry name" value="HSCB_C"/>
    <property type="match status" value="1"/>
</dbReference>
<dbReference type="NCBIfam" id="TIGR00714">
    <property type="entry name" value="hscB"/>
    <property type="match status" value="1"/>
</dbReference>
<feature type="domain" description="Co-chaperone HscB C-terminal oligomerisation" evidence="4">
    <location>
        <begin position="168"/>
        <end position="238"/>
    </location>
</feature>
<reference evidence="5 6" key="1">
    <citation type="submission" date="2019-09" db="EMBL/GenBank/DDBJ databases">
        <authorList>
            <person name="Brejova B."/>
        </authorList>
    </citation>
    <scope>NUCLEOTIDE SEQUENCE [LARGE SCALE GENOMIC DNA]</scope>
</reference>
<dbReference type="OrthoDB" id="448954at2759"/>
<gene>
    <name evidence="5" type="ORF">SAPINGB_P003849</name>
</gene>
<proteinExistence type="inferred from homology"/>
<evidence type="ECO:0000256" key="2">
    <source>
        <dbReference type="ARBA" id="ARBA00023186"/>
    </source>
</evidence>
<protein>
    <recommendedName>
        <fullName evidence="4">Co-chaperone HscB C-terminal oligomerisation domain-containing protein</fullName>
    </recommendedName>
</protein>
<evidence type="ECO:0000256" key="3">
    <source>
        <dbReference type="SAM" id="MobiDB-lite"/>
    </source>
</evidence>
<dbReference type="InterPro" id="IPR004640">
    <property type="entry name" value="HscB"/>
</dbReference>
<dbReference type="Gene3D" id="1.20.1280.20">
    <property type="entry name" value="HscB, C-terminal domain"/>
    <property type="match status" value="1"/>
</dbReference>
<dbReference type="InterPro" id="IPR036386">
    <property type="entry name" value="HscB_C_sf"/>
</dbReference>
<dbReference type="AlphaFoldDB" id="A0A5E8BYW2"/>
<evidence type="ECO:0000259" key="4">
    <source>
        <dbReference type="Pfam" id="PF07743"/>
    </source>
</evidence>
<comment type="similarity">
    <text evidence="1">Belongs to the HscB family.</text>
</comment>
<dbReference type="Gene3D" id="1.10.287.110">
    <property type="entry name" value="DnaJ domain"/>
    <property type="match status" value="1"/>
</dbReference>
<sequence>MTILRPSNIMNRTGLFTYRRVTLAIVNISPCFKPLHLPCHRLNSTKSKAQTYYSLFPKTFPNGPPPSGPFKVPVNALRKEYLQLQATAHPDRLGPTATDEQRTKAENRSAQLSVAYHTLLSPLRRAQHIVACREGIADPLSEDAGRSQQEAAEARAEKEVDSSSIITDEDFLMDVLMAREAADEVSSPEELKALVEENKQRMSIIEEELDLAFKSDDLSLATELTRKLSYWAGIDRQLQDVSEQFE</sequence>
<dbReference type="GO" id="GO:0051259">
    <property type="term" value="P:protein complex oligomerization"/>
    <property type="evidence" value="ECO:0007669"/>
    <property type="project" value="InterPro"/>
</dbReference>
<keyword evidence="2" id="KW-0143">Chaperone</keyword>
<organism evidence="5 6">
    <name type="scientific">Magnusiomyces paraingens</name>
    <dbReference type="NCBI Taxonomy" id="2606893"/>
    <lineage>
        <taxon>Eukaryota</taxon>
        <taxon>Fungi</taxon>
        <taxon>Dikarya</taxon>
        <taxon>Ascomycota</taxon>
        <taxon>Saccharomycotina</taxon>
        <taxon>Dipodascomycetes</taxon>
        <taxon>Dipodascales</taxon>
        <taxon>Dipodascaceae</taxon>
        <taxon>Magnusiomyces</taxon>
    </lineage>
</organism>
<dbReference type="EMBL" id="CABVLU010000003">
    <property type="protein sequence ID" value="VVT53985.1"/>
    <property type="molecule type" value="Genomic_DNA"/>
</dbReference>
<dbReference type="PANTHER" id="PTHR14021:SF15">
    <property type="entry name" value="IRON-SULFUR CLUSTER CO-CHAPERONE PROTEIN HSCB"/>
    <property type="match status" value="1"/>
</dbReference>
<evidence type="ECO:0000256" key="1">
    <source>
        <dbReference type="ARBA" id="ARBA00010476"/>
    </source>
</evidence>
<keyword evidence="6" id="KW-1185">Reference proteome</keyword>
<dbReference type="RefSeq" id="XP_031854455.1">
    <property type="nucleotide sequence ID" value="XM_031998564.1"/>
</dbReference>
<dbReference type="SUPFAM" id="SSF47144">
    <property type="entry name" value="HSC20 (HSCB), C-terminal oligomerisation domain"/>
    <property type="match status" value="1"/>
</dbReference>
<accession>A0A5E8BYW2</accession>